<dbReference type="GO" id="GO:0006351">
    <property type="term" value="P:DNA-templated transcription"/>
    <property type="evidence" value="ECO:0007669"/>
    <property type="project" value="InterPro"/>
</dbReference>
<dbReference type="InterPro" id="IPR003618">
    <property type="entry name" value="TFIIS_cen_dom"/>
</dbReference>
<dbReference type="PANTHER" id="PTHR46871">
    <property type="entry name" value="BROMO-ADJACENT HOMOLOGY (BAH) DOMAIN-CONTAINING PROTEIN"/>
    <property type="match status" value="1"/>
</dbReference>
<dbReference type="InterPro" id="IPR043151">
    <property type="entry name" value="BAH_sf"/>
</dbReference>
<evidence type="ECO:0000259" key="2">
    <source>
        <dbReference type="PROSITE" id="PS51321"/>
    </source>
</evidence>
<dbReference type="SUPFAM" id="SSF46942">
    <property type="entry name" value="Elongation factor TFIIS domain 2"/>
    <property type="match status" value="1"/>
</dbReference>
<dbReference type="AlphaFoldDB" id="A0AAD4THJ0"/>
<dbReference type="InterPro" id="IPR001025">
    <property type="entry name" value="BAH_dom"/>
</dbReference>
<organism evidence="3 4">
    <name type="scientific">Papaver atlanticum</name>
    <dbReference type="NCBI Taxonomy" id="357466"/>
    <lineage>
        <taxon>Eukaryota</taxon>
        <taxon>Viridiplantae</taxon>
        <taxon>Streptophyta</taxon>
        <taxon>Embryophyta</taxon>
        <taxon>Tracheophyta</taxon>
        <taxon>Spermatophyta</taxon>
        <taxon>Magnoliopsida</taxon>
        <taxon>Ranunculales</taxon>
        <taxon>Papaveraceae</taxon>
        <taxon>Papaveroideae</taxon>
        <taxon>Papaver</taxon>
    </lineage>
</organism>
<accession>A0AAD4THJ0</accession>
<dbReference type="Pfam" id="PF01426">
    <property type="entry name" value="BAH"/>
    <property type="match status" value="1"/>
</dbReference>
<dbReference type="SMART" id="SM00510">
    <property type="entry name" value="TFS2M"/>
    <property type="match status" value="1"/>
</dbReference>
<dbReference type="GO" id="GO:0003682">
    <property type="term" value="F:chromatin binding"/>
    <property type="evidence" value="ECO:0007669"/>
    <property type="project" value="InterPro"/>
</dbReference>
<feature type="domain" description="TFIIS central" evidence="2">
    <location>
        <begin position="219"/>
        <end position="336"/>
    </location>
</feature>
<dbReference type="InterPro" id="IPR036575">
    <property type="entry name" value="TFIIS_cen_dom_sf"/>
</dbReference>
<feature type="domain" description="BAH" evidence="1">
    <location>
        <begin position="22"/>
        <end position="141"/>
    </location>
</feature>
<dbReference type="SMART" id="SM00439">
    <property type="entry name" value="BAH"/>
    <property type="match status" value="1"/>
</dbReference>
<dbReference type="PANTHER" id="PTHR46871:SF1">
    <property type="entry name" value="BROMO-ADJACENT HOMOLOGY (BAH) DOMAIN-CONTAINING PROTEIN"/>
    <property type="match status" value="1"/>
</dbReference>
<evidence type="ECO:0000259" key="1">
    <source>
        <dbReference type="PROSITE" id="PS51038"/>
    </source>
</evidence>
<proteinExistence type="predicted"/>
<dbReference type="Proteomes" id="UP001202328">
    <property type="component" value="Unassembled WGS sequence"/>
</dbReference>
<gene>
    <name evidence="3" type="ORF">MKW98_027420</name>
</gene>
<dbReference type="EMBL" id="JAJJMB010001710">
    <property type="protein sequence ID" value="KAI3956106.1"/>
    <property type="molecule type" value="Genomic_DNA"/>
</dbReference>
<evidence type="ECO:0000313" key="3">
    <source>
        <dbReference type="EMBL" id="KAI3956106.1"/>
    </source>
</evidence>
<dbReference type="Gene3D" id="2.30.30.490">
    <property type="match status" value="1"/>
</dbReference>
<protein>
    <submittedName>
        <fullName evidence="3">Uncharacterized protein</fullName>
    </submittedName>
</protein>
<dbReference type="PROSITE" id="PS51038">
    <property type="entry name" value="BAH"/>
    <property type="match status" value="1"/>
</dbReference>
<dbReference type="Pfam" id="PF07500">
    <property type="entry name" value="TFIIS_M"/>
    <property type="match status" value="1"/>
</dbReference>
<sequence>MSTDGEGSLGKSYHSSFATKKFRFEVGDATLVAPDDVNEKPKIAIIKQITEDSDGEFTVMCQYLYRPEDVSDRHGGVWERYDDRELFYSFHEEEVPSMCLMHTCIVHFVPSVDKIPVRTQNPGFIVLRVYDHQEQVLWWIMDRDFEKHKQVEIDHLLLKTQQLLGYDDTEMEGEKAGNDLEDGEIMEEEVDDNQPHLPVEDTSVDMDAILANALTGDDVRDKCLELLFEEINCISYRSSRDHHPKVVMSALVALEKACFSTRGENLAKYQQKMRQLRFNVKNTVELARRLVDGELKASAVVEMTAEELRRGRLATEEKPAREEPEEQHMDMADIPCPRCCEKRVALQSNILKANRVAGYKLECLECGNTWFSPSI</sequence>
<name>A0AAD4THJ0_9MAGN</name>
<dbReference type="Gene3D" id="1.10.472.30">
    <property type="entry name" value="Transcription elongation factor S-II, central domain"/>
    <property type="match status" value="1"/>
</dbReference>
<evidence type="ECO:0000313" key="4">
    <source>
        <dbReference type="Proteomes" id="UP001202328"/>
    </source>
</evidence>
<comment type="caution">
    <text evidence="3">The sequence shown here is derived from an EMBL/GenBank/DDBJ whole genome shotgun (WGS) entry which is preliminary data.</text>
</comment>
<dbReference type="PROSITE" id="PS51321">
    <property type="entry name" value="TFIIS_CENTRAL"/>
    <property type="match status" value="1"/>
</dbReference>
<keyword evidence="4" id="KW-1185">Reference proteome</keyword>
<reference evidence="3" key="1">
    <citation type="submission" date="2022-04" db="EMBL/GenBank/DDBJ databases">
        <title>A functionally conserved STORR gene fusion in Papaver species that diverged 16.8 million years ago.</title>
        <authorList>
            <person name="Catania T."/>
        </authorList>
    </citation>
    <scope>NUCLEOTIDE SEQUENCE</scope>
    <source>
        <strain evidence="3">S-188037</strain>
    </source>
</reference>